<evidence type="ECO:0000313" key="1">
    <source>
        <dbReference type="EMBL" id="JAH22860.1"/>
    </source>
</evidence>
<accession>A0A0E9R325</accession>
<reference evidence="1" key="1">
    <citation type="submission" date="2014-11" db="EMBL/GenBank/DDBJ databases">
        <authorList>
            <person name="Amaro Gonzalez C."/>
        </authorList>
    </citation>
    <scope>NUCLEOTIDE SEQUENCE</scope>
</reference>
<sequence>MYMKYVRISFSFTGIFRKWRLTVSASCALFRPGLVCSL</sequence>
<reference evidence="1" key="2">
    <citation type="journal article" date="2015" name="Fish Shellfish Immunol.">
        <title>Early steps in the European eel (Anguilla anguilla)-Vibrio vulnificus interaction in the gills: Role of the RtxA13 toxin.</title>
        <authorList>
            <person name="Callol A."/>
            <person name="Pajuelo D."/>
            <person name="Ebbesson L."/>
            <person name="Teles M."/>
            <person name="MacKenzie S."/>
            <person name="Amaro C."/>
        </authorList>
    </citation>
    <scope>NUCLEOTIDE SEQUENCE</scope>
</reference>
<dbReference type="EMBL" id="GBXM01085717">
    <property type="protein sequence ID" value="JAH22860.1"/>
    <property type="molecule type" value="Transcribed_RNA"/>
</dbReference>
<proteinExistence type="predicted"/>
<organism evidence="1">
    <name type="scientific">Anguilla anguilla</name>
    <name type="common">European freshwater eel</name>
    <name type="synonym">Muraena anguilla</name>
    <dbReference type="NCBI Taxonomy" id="7936"/>
    <lineage>
        <taxon>Eukaryota</taxon>
        <taxon>Metazoa</taxon>
        <taxon>Chordata</taxon>
        <taxon>Craniata</taxon>
        <taxon>Vertebrata</taxon>
        <taxon>Euteleostomi</taxon>
        <taxon>Actinopterygii</taxon>
        <taxon>Neopterygii</taxon>
        <taxon>Teleostei</taxon>
        <taxon>Anguilliformes</taxon>
        <taxon>Anguillidae</taxon>
        <taxon>Anguilla</taxon>
    </lineage>
</organism>
<protein>
    <submittedName>
        <fullName evidence="1">Uncharacterized protein</fullName>
    </submittedName>
</protein>
<name>A0A0E9R325_ANGAN</name>
<dbReference type="AlphaFoldDB" id="A0A0E9R325"/>